<organism evidence="2 3">
    <name type="scientific">Trichonephila clavipes</name>
    <name type="common">Golden silk orbweaver</name>
    <name type="synonym">Nephila clavipes</name>
    <dbReference type="NCBI Taxonomy" id="2585209"/>
    <lineage>
        <taxon>Eukaryota</taxon>
        <taxon>Metazoa</taxon>
        <taxon>Ecdysozoa</taxon>
        <taxon>Arthropoda</taxon>
        <taxon>Chelicerata</taxon>
        <taxon>Arachnida</taxon>
        <taxon>Araneae</taxon>
        <taxon>Araneomorphae</taxon>
        <taxon>Entelegynae</taxon>
        <taxon>Araneoidea</taxon>
        <taxon>Nephilidae</taxon>
        <taxon>Trichonephila</taxon>
    </lineage>
</organism>
<dbReference type="Proteomes" id="UP000887159">
    <property type="component" value="Unassembled WGS sequence"/>
</dbReference>
<feature type="region of interest" description="Disordered" evidence="1">
    <location>
        <begin position="1"/>
        <end position="24"/>
    </location>
</feature>
<evidence type="ECO:0000313" key="3">
    <source>
        <dbReference type="Proteomes" id="UP000887159"/>
    </source>
</evidence>
<gene>
    <name evidence="2" type="ORF">TNCV_2628811</name>
</gene>
<protein>
    <submittedName>
        <fullName evidence="2">Uncharacterized protein</fullName>
    </submittedName>
</protein>
<accession>A0A8X6SA29</accession>
<feature type="compositionally biased region" description="Basic and acidic residues" evidence="1">
    <location>
        <begin position="1"/>
        <end position="12"/>
    </location>
</feature>
<sequence length="149" mass="15836">MEKGVDRGEHTRRGGGTLTGYGHPWIPGHVRDRVQLPHAQLVAGGDGRPEVCGRRVGEELRGGHHGRCGPGPCVLQAEGVPGPFEPVGLSAVVAARLGEVGVGGIVEVARDGHAVLRGQGHINADKMFILRSAPVILKFLENPRRELFK</sequence>
<dbReference type="EMBL" id="BMAU01021296">
    <property type="protein sequence ID" value="GFY10202.1"/>
    <property type="molecule type" value="Genomic_DNA"/>
</dbReference>
<evidence type="ECO:0000313" key="2">
    <source>
        <dbReference type="EMBL" id="GFY10202.1"/>
    </source>
</evidence>
<keyword evidence="3" id="KW-1185">Reference proteome</keyword>
<evidence type="ECO:0000256" key="1">
    <source>
        <dbReference type="SAM" id="MobiDB-lite"/>
    </source>
</evidence>
<reference evidence="2" key="1">
    <citation type="submission" date="2020-08" db="EMBL/GenBank/DDBJ databases">
        <title>Multicomponent nature underlies the extraordinary mechanical properties of spider dragline silk.</title>
        <authorList>
            <person name="Kono N."/>
            <person name="Nakamura H."/>
            <person name="Mori M."/>
            <person name="Yoshida Y."/>
            <person name="Ohtoshi R."/>
            <person name="Malay A.D."/>
            <person name="Moran D.A.P."/>
            <person name="Tomita M."/>
            <person name="Numata K."/>
            <person name="Arakawa K."/>
        </authorList>
    </citation>
    <scope>NUCLEOTIDE SEQUENCE</scope>
</reference>
<name>A0A8X6SA29_TRICX</name>
<dbReference type="AlphaFoldDB" id="A0A8X6SA29"/>
<proteinExistence type="predicted"/>
<comment type="caution">
    <text evidence="2">The sequence shown here is derived from an EMBL/GenBank/DDBJ whole genome shotgun (WGS) entry which is preliminary data.</text>
</comment>